<feature type="compositionally biased region" description="Basic residues" evidence="1">
    <location>
        <begin position="26"/>
        <end position="40"/>
    </location>
</feature>
<feature type="compositionally biased region" description="Polar residues" evidence="1">
    <location>
        <begin position="42"/>
        <end position="51"/>
    </location>
</feature>
<keyword evidence="4" id="KW-1185">Reference proteome</keyword>
<reference evidence="3" key="1">
    <citation type="submission" date="2020-05" db="EMBL/GenBank/DDBJ databases">
        <title>WGS assembly of Panicum virgatum.</title>
        <authorList>
            <person name="Lovell J.T."/>
            <person name="Jenkins J."/>
            <person name="Shu S."/>
            <person name="Juenger T.E."/>
            <person name="Schmutz J."/>
        </authorList>
    </citation>
    <scope>NUCLEOTIDE SEQUENCE</scope>
    <source>
        <strain evidence="3">AP13</strain>
    </source>
</reference>
<evidence type="ECO:0000313" key="4">
    <source>
        <dbReference type="Proteomes" id="UP000823388"/>
    </source>
</evidence>
<feature type="compositionally biased region" description="Low complexity" evidence="1">
    <location>
        <begin position="101"/>
        <end position="111"/>
    </location>
</feature>
<feature type="region of interest" description="Disordered" evidence="1">
    <location>
        <begin position="89"/>
        <end position="203"/>
    </location>
</feature>
<evidence type="ECO:0000256" key="1">
    <source>
        <dbReference type="SAM" id="MobiDB-lite"/>
    </source>
</evidence>
<dbReference type="Pfam" id="PF12274">
    <property type="entry name" value="DUF3615"/>
    <property type="match status" value="1"/>
</dbReference>
<dbReference type="PANTHER" id="PTHR33326">
    <property type="entry name" value="OS05G0543800 PROTEIN"/>
    <property type="match status" value="1"/>
</dbReference>
<feature type="region of interest" description="Disordered" evidence="1">
    <location>
        <begin position="221"/>
        <end position="241"/>
    </location>
</feature>
<dbReference type="PANTHER" id="PTHR33326:SF14">
    <property type="entry name" value="EXPRESSED PROTEIN"/>
    <property type="match status" value="1"/>
</dbReference>
<dbReference type="InterPro" id="IPR022059">
    <property type="entry name" value="DUF3615"/>
</dbReference>
<organism evidence="3 4">
    <name type="scientific">Panicum virgatum</name>
    <name type="common">Blackwell switchgrass</name>
    <dbReference type="NCBI Taxonomy" id="38727"/>
    <lineage>
        <taxon>Eukaryota</taxon>
        <taxon>Viridiplantae</taxon>
        <taxon>Streptophyta</taxon>
        <taxon>Embryophyta</taxon>
        <taxon>Tracheophyta</taxon>
        <taxon>Spermatophyta</taxon>
        <taxon>Magnoliopsida</taxon>
        <taxon>Liliopsida</taxon>
        <taxon>Poales</taxon>
        <taxon>Poaceae</taxon>
        <taxon>PACMAD clade</taxon>
        <taxon>Panicoideae</taxon>
        <taxon>Panicodae</taxon>
        <taxon>Paniceae</taxon>
        <taxon>Panicinae</taxon>
        <taxon>Panicum</taxon>
        <taxon>Panicum sect. Hiantes</taxon>
    </lineage>
</organism>
<dbReference type="Proteomes" id="UP000823388">
    <property type="component" value="Chromosome 7N"/>
</dbReference>
<evidence type="ECO:0000313" key="3">
    <source>
        <dbReference type="EMBL" id="KAG2565043.1"/>
    </source>
</evidence>
<evidence type="ECO:0000259" key="2">
    <source>
        <dbReference type="Pfam" id="PF12274"/>
    </source>
</evidence>
<comment type="caution">
    <text evidence="3">The sequence shown here is derived from an EMBL/GenBank/DDBJ whole genome shotgun (WGS) entry which is preliminary data.</text>
</comment>
<dbReference type="EMBL" id="CM029050">
    <property type="protein sequence ID" value="KAG2565043.1"/>
    <property type="molecule type" value="Genomic_DNA"/>
</dbReference>
<feature type="domain" description="DUF3615" evidence="2">
    <location>
        <begin position="357"/>
        <end position="440"/>
    </location>
</feature>
<name>A0A8T0PSR0_PANVG</name>
<sequence length="458" mass="51331">MEEAPVRRGPITQDESHFGAGESGLSRRRRRRRRRPRRSGTHSESQASSSVAPPVDGGAADPDSPTGPRVVFSDGRIHGVYTREFLKEYLSSQSRQRPETRSQAPSSSSAPRSDHPGAEGGTRVRQSVLYSDRPRRSRPRRQTPAEEHPGIVSSSELGRLVTDSPTFEALSLIDSPPLTPQTTDAEESDNDEALEKHAGDANNSELVQSITDLSRSEALSLTVSSFSTSEKPTEDSDDDTEEELRLLEEYFDAHPPTSISQAFDELEAANHAALTSLAAEWGIEPPPPLSPPRRQFLADQEQQKMSTAVAHHNPQCFLVLIVASDEEIVENAKKWMRDEVALVFEDYIGRRDDLKIVDYHLDELCYQCVSVEDYHNIFHHYNFTVKLKKVNSDDWVGALYFAEVKQMFGRKSYFCCRLEPNENGHCNACQNQGVNDLRHPATRGFTGVGYGLWYPDEF</sequence>
<protein>
    <recommendedName>
        <fullName evidence="2">DUF3615 domain-containing protein</fullName>
    </recommendedName>
</protein>
<feature type="region of interest" description="Disordered" evidence="1">
    <location>
        <begin position="1"/>
        <end position="76"/>
    </location>
</feature>
<proteinExistence type="predicted"/>
<gene>
    <name evidence="3" type="ORF">PVAP13_7NG003189</name>
</gene>
<accession>A0A8T0PSR0</accession>
<dbReference type="AlphaFoldDB" id="A0A8T0PSR0"/>